<dbReference type="EC" id="2.1.1.72" evidence="2 7"/>
<evidence type="ECO:0000256" key="1">
    <source>
        <dbReference type="ARBA" id="ARBA00006594"/>
    </source>
</evidence>
<evidence type="ECO:0000256" key="2">
    <source>
        <dbReference type="ARBA" id="ARBA00011900"/>
    </source>
</evidence>
<keyword evidence="9" id="KW-1185">Reference proteome</keyword>
<reference evidence="8 9" key="1">
    <citation type="submission" date="2023-11" db="EMBL/GenBank/DDBJ databases">
        <title>MicrobeMod: A computational toolkit for identifying prokaryotic methylation and restriction-modification with nanopore sequencing.</title>
        <authorList>
            <person name="Crits-Christoph A."/>
            <person name="Kang S.C."/>
            <person name="Lee H."/>
            <person name="Ostrov N."/>
        </authorList>
    </citation>
    <scope>NUCLEOTIDE SEQUENCE [LARGE SCALE GENOMIC DNA]</scope>
    <source>
        <strain evidence="8 9">DSMZ 16071</strain>
    </source>
</reference>
<evidence type="ECO:0000256" key="3">
    <source>
        <dbReference type="ARBA" id="ARBA00022603"/>
    </source>
</evidence>
<dbReference type="PIRSF" id="PIRSF000398">
    <property type="entry name" value="M_m6A_EcoRV"/>
    <property type="match status" value="1"/>
</dbReference>
<dbReference type="Gene3D" id="3.40.50.150">
    <property type="entry name" value="Vaccinia Virus protein VP39"/>
    <property type="match status" value="1"/>
</dbReference>
<dbReference type="InterPro" id="IPR029063">
    <property type="entry name" value="SAM-dependent_MTases_sf"/>
</dbReference>
<dbReference type="Pfam" id="PF02086">
    <property type="entry name" value="MethyltransfD12"/>
    <property type="match status" value="1"/>
</dbReference>
<comment type="similarity">
    <text evidence="1 7">Belongs to the N(4)/N(6)-methyltransferase family.</text>
</comment>
<evidence type="ECO:0000256" key="6">
    <source>
        <dbReference type="ARBA" id="ARBA00047942"/>
    </source>
</evidence>
<organism evidence="8 9">
    <name type="scientific">Kangiella aquimarina</name>
    <dbReference type="NCBI Taxonomy" id="261965"/>
    <lineage>
        <taxon>Bacteria</taxon>
        <taxon>Pseudomonadati</taxon>
        <taxon>Pseudomonadota</taxon>
        <taxon>Gammaproteobacteria</taxon>
        <taxon>Kangiellales</taxon>
        <taxon>Kangiellaceae</taxon>
        <taxon>Kangiella</taxon>
    </lineage>
</organism>
<keyword evidence="4 7" id="KW-0808">Transferase</keyword>
<dbReference type="GO" id="GO:0009007">
    <property type="term" value="F:site-specific DNA-methyltransferase (adenine-specific) activity"/>
    <property type="evidence" value="ECO:0007669"/>
    <property type="project" value="UniProtKB-EC"/>
</dbReference>
<dbReference type="InterPro" id="IPR012327">
    <property type="entry name" value="MeTrfase_D12"/>
</dbReference>
<name>A0ABZ0X6W9_9GAMM</name>
<dbReference type="PROSITE" id="PS00092">
    <property type="entry name" value="N6_MTASE"/>
    <property type="match status" value="1"/>
</dbReference>
<dbReference type="NCBIfam" id="TIGR00571">
    <property type="entry name" value="dam"/>
    <property type="match status" value="1"/>
</dbReference>
<evidence type="ECO:0000313" key="8">
    <source>
        <dbReference type="EMBL" id="WQG86114.1"/>
    </source>
</evidence>
<dbReference type="SUPFAM" id="SSF53335">
    <property type="entry name" value="S-adenosyl-L-methionine-dependent methyltransferases"/>
    <property type="match status" value="1"/>
</dbReference>
<dbReference type="InterPro" id="IPR012263">
    <property type="entry name" value="M_m6A_EcoRV"/>
</dbReference>
<dbReference type="Gene3D" id="1.10.1020.10">
    <property type="entry name" value="Adenine-specific Methyltransferase, Domain 2"/>
    <property type="match status" value="1"/>
</dbReference>
<dbReference type="GO" id="GO:0032259">
    <property type="term" value="P:methylation"/>
    <property type="evidence" value="ECO:0007669"/>
    <property type="project" value="UniProtKB-KW"/>
</dbReference>
<evidence type="ECO:0000256" key="7">
    <source>
        <dbReference type="RuleBase" id="RU361257"/>
    </source>
</evidence>
<dbReference type="PANTHER" id="PTHR30481">
    <property type="entry name" value="DNA ADENINE METHYLASE"/>
    <property type="match status" value="1"/>
</dbReference>
<sequence length="277" mass="32120">MSSLKPTSYQRPFLKWAGGKFRLLPRILKVLPEGNKLIEPFAGSGALFLNADYDRYLLADINPDLIDVFNQLKKGKSTFIDYCSSYFTDQYNNQNTFYELREHFNQLKPGKERAALFVYFNRHGYNGLCRYNRSGGFNVPFGRYKKPYFPGREMEFFAAKAKRAEFRCQSFSKTMTHTRQGNVIYCDPPYLPWSLTANFTSYSQQEFSLDNQRELALEAQKLAKRGVPVVISNHDTDFARLIYAKAKDLQSFPVRRFISCDGAGRNNAQELIVVYRK</sequence>
<keyword evidence="3 7" id="KW-0489">Methyltransferase</keyword>
<comment type="catalytic activity">
    <reaction evidence="6 7">
        <text>a 2'-deoxyadenosine in DNA + S-adenosyl-L-methionine = an N(6)-methyl-2'-deoxyadenosine in DNA + S-adenosyl-L-homocysteine + H(+)</text>
        <dbReference type="Rhea" id="RHEA:15197"/>
        <dbReference type="Rhea" id="RHEA-COMP:12418"/>
        <dbReference type="Rhea" id="RHEA-COMP:12419"/>
        <dbReference type="ChEBI" id="CHEBI:15378"/>
        <dbReference type="ChEBI" id="CHEBI:57856"/>
        <dbReference type="ChEBI" id="CHEBI:59789"/>
        <dbReference type="ChEBI" id="CHEBI:90615"/>
        <dbReference type="ChEBI" id="CHEBI:90616"/>
        <dbReference type="EC" id="2.1.1.72"/>
    </reaction>
</comment>
<accession>A0ABZ0X6W9</accession>
<gene>
    <name evidence="8" type="ORF">SR900_04290</name>
</gene>
<evidence type="ECO:0000256" key="5">
    <source>
        <dbReference type="ARBA" id="ARBA00022691"/>
    </source>
</evidence>
<dbReference type="InterPro" id="IPR023095">
    <property type="entry name" value="Ade_MeTrfase_dom_2"/>
</dbReference>
<dbReference type="RefSeq" id="WP_018624141.1">
    <property type="nucleotide sequence ID" value="NZ_CP140158.1"/>
</dbReference>
<dbReference type="InterPro" id="IPR002052">
    <property type="entry name" value="DNA_methylase_N6_adenine_CS"/>
</dbReference>
<evidence type="ECO:0000313" key="9">
    <source>
        <dbReference type="Proteomes" id="UP001324185"/>
    </source>
</evidence>
<dbReference type="Proteomes" id="UP001324185">
    <property type="component" value="Chromosome"/>
</dbReference>
<protein>
    <recommendedName>
        <fullName evidence="2 7">Site-specific DNA-methyltransferase (adenine-specific)</fullName>
        <ecNumber evidence="2 7">2.1.1.72</ecNumber>
    </recommendedName>
</protein>
<dbReference type="EMBL" id="CP140158">
    <property type="protein sequence ID" value="WQG86114.1"/>
    <property type="molecule type" value="Genomic_DNA"/>
</dbReference>
<proteinExistence type="inferred from homology"/>
<keyword evidence="5 7" id="KW-0949">S-adenosyl-L-methionine</keyword>
<dbReference type="PRINTS" id="PR00505">
    <property type="entry name" value="D12N6MTFRASE"/>
</dbReference>
<evidence type="ECO:0000256" key="4">
    <source>
        <dbReference type="ARBA" id="ARBA00022679"/>
    </source>
</evidence>
<dbReference type="PANTHER" id="PTHR30481:SF3">
    <property type="entry name" value="DNA ADENINE METHYLASE"/>
    <property type="match status" value="1"/>
</dbReference>